<organism evidence="1 2">
    <name type="scientific">Durusdinium trenchii</name>
    <dbReference type="NCBI Taxonomy" id="1381693"/>
    <lineage>
        <taxon>Eukaryota</taxon>
        <taxon>Sar</taxon>
        <taxon>Alveolata</taxon>
        <taxon>Dinophyceae</taxon>
        <taxon>Suessiales</taxon>
        <taxon>Symbiodiniaceae</taxon>
        <taxon>Durusdinium</taxon>
    </lineage>
</organism>
<evidence type="ECO:0000313" key="1">
    <source>
        <dbReference type="EMBL" id="CAK8990009.1"/>
    </source>
</evidence>
<accession>A0ABP0HKY1</accession>
<name>A0ABP0HKY1_9DINO</name>
<protein>
    <submittedName>
        <fullName evidence="1">Uncharacterized protein</fullName>
    </submittedName>
</protein>
<dbReference type="Proteomes" id="UP001642484">
    <property type="component" value="Unassembled WGS sequence"/>
</dbReference>
<comment type="caution">
    <text evidence="1">The sequence shown here is derived from an EMBL/GenBank/DDBJ whole genome shotgun (WGS) entry which is preliminary data.</text>
</comment>
<gene>
    <name evidence="1" type="ORF">CCMP2556_LOCUS1878</name>
</gene>
<evidence type="ECO:0000313" key="2">
    <source>
        <dbReference type="Proteomes" id="UP001642484"/>
    </source>
</evidence>
<proteinExistence type="predicted"/>
<sequence>MKPRADGTYLVPEEIIKAWKDGNQDMIVEDFKSAGLDKELFVKKAMKKIVTRIRETDLWGDGSFMSEQDMKHEGFPEHRIKAIKAEAMRNKGWKQKLGCSGLQRLNEELSGKFNMAIKVEQFLLRRYLPSPSTKYLLVLAASQCSLNDFFFSMQLLDASKA</sequence>
<keyword evidence="2" id="KW-1185">Reference proteome</keyword>
<reference evidence="1 2" key="1">
    <citation type="submission" date="2024-02" db="EMBL/GenBank/DDBJ databases">
        <authorList>
            <person name="Chen Y."/>
            <person name="Shah S."/>
            <person name="Dougan E. K."/>
            <person name="Thang M."/>
            <person name="Chan C."/>
        </authorList>
    </citation>
    <scope>NUCLEOTIDE SEQUENCE [LARGE SCALE GENOMIC DNA]</scope>
</reference>
<dbReference type="EMBL" id="CAXAMN010000669">
    <property type="protein sequence ID" value="CAK8990009.1"/>
    <property type="molecule type" value="Genomic_DNA"/>
</dbReference>